<reference evidence="2 3" key="1">
    <citation type="submission" date="2022-03" db="EMBL/GenBank/DDBJ databases">
        <authorList>
            <person name="Nunn A."/>
            <person name="Chopra R."/>
            <person name="Nunn A."/>
            <person name="Contreras Garrido A."/>
        </authorList>
    </citation>
    <scope>NUCLEOTIDE SEQUENCE [LARGE SCALE GENOMIC DNA]</scope>
</reference>
<keyword evidence="3" id="KW-1185">Reference proteome</keyword>
<evidence type="ECO:0000313" key="3">
    <source>
        <dbReference type="Proteomes" id="UP000836841"/>
    </source>
</evidence>
<name>A0AAU9RLM5_THLAR</name>
<accession>A0AAU9RLM5</accession>
<feature type="region of interest" description="Disordered" evidence="1">
    <location>
        <begin position="96"/>
        <end position="129"/>
    </location>
</feature>
<evidence type="ECO:0000313" key="2">
    <source>
        <dbReference type="EMBL" id="CAH2041876.1"/>
    </source>
</evidence>
<evidence type="ECO:0000256" key="1">
    <source>
        <dbReference type="SAM" id="MobiDB-lite"/>
    </source>
</evidence>
<dbReference type="AlphaFoldDB" id="A0AAU9RLM5"/>
<dbReference type="Proteomes" id="UP000836841">
    <property type="component" value="Unassembled WGS sequence"/>
</dbReference>
<comment type="caution">
    <text evidence="2">The sequence shown here is derived from an EMBL/GenBank/DDBJ whole genome shotgun (WGS) entry which is preliminary data.</text>
</comment>
<protein>
    <submittedName>
        <fullName evidence="2">Uncharacterized protein</fullName>
    </submittedName>
</protein>
<gene>
    <name evidence="2" type="ORF">TAV2_LOCUS4575</name>
</gene>
<sequence>MAKRRFALRFRGLTASLSSDPTFLALSLTHLQFLSLVSPSDLPLDTSLENAGTFCEKTIFYPTPYPSCPLSHVREREREIEMQAVLQTKGLLSFPSYPKPRPFSSPQPQGLRLRFQPLKPKPLDGFALP</sequence>
<proteinExistence type="predicted"/>
<organism evidence="2 3">
    <name type="scientific">Thlaspi arvense</name>
    <name type="common">Field penny-cress</name>
    <dbReference type="NCBI Taxonomy" id="13288"/>
    <lineage>
        <taxon>Eukaryota</taxon>
        <taxon>Viridiplantae</taxon>
        <taxon>Streptophyta</taxon>
        <taxon>Embryophyta</taxon>
        <taxon>Tracheophyta</taxon>
        <taxon>Spermatophyta</taxon>
        <taxon>Magnoliopsida</taxon>
        <taxon>eudicotyledons</taxon>
        <taxon>Gunneridae</taxon>
        <taxon>Pentapetalae</taxon>
        <taxon>rosids</taxon>
        <taxon>malvids</taxon>
        <taxon>Brassicales</taxon>
        <taxon>Brassicaceae</taxon>
        <taxon>Thlaspideae</taxon>
        <taxon>Thlaspi</taxon>
    </lineage>
</organism>
<dbReference type="EMBL" id="CAJVSB020000137">
    <property type="protein sequence ID" value="CAH2041876.1"/>
    <property type="molecule type" value="Genomic_DNA"/>
</dbReference>